<organism evidence="1 2">
    <name type="scientific">Prunus dulcis</name>
    <name type="common">Almond</name>
    <name type="synonym">Amygdalus dulcis</name>
    <dbReference type="NCBI Taxonomy" id="3755"/>
    <lineage>
        <taxon>Eukaryota</taxon>
        <taxon>Viridiplantae</taxon>
        <taxon>Streptophyta</taxon>
        <taxon>Embryophyta</taxon>
        <taxon>Tracheophyta</taxon>
        <taxon>Spermatophyta</taxon>
        <taxon>Magnoliopsida</taxon>
        <taxon>eudicotyledons</taxon>
        <taxon>Gunneridae</taxon>
        <taxon>Pentapetalae</taxon>
        <taxon>rosids</taxon>
        <taxon>fabids</taxon>
        <taxon>Rosales</taxon>
        <taxon>Rosaceae</taxon>
        <taxon>Amygdaloideae</taxon>
        <taxon>Amygdaleae</taxon>
        <taxon>Prunus</taxon>
    </lineage>
</organism>
<dbReference type="AlphaFoldDB" id="A0AAD4UVK7"/>
<dbReference type="EMBL" id="JAJFAZ020000008">
    <property type="protein sequence ID" value="KAI5313800.1"/>
    <property type="molecule type" value="Genomic_DNA"/>
</dbReference>
<keyword evidence="2" id="KW-1185">Reference proteome</keyword>
<evidence type="ECO:0000313" key="1">
    <source>
        <dbReference type="EMBL" id="KAI5313800.1"/>
    </source>
</evidence>
<comment type="caution">
    <text evidence="1">The sequence shown here is derived from an EMBL/GenBank/DDBJ whole genome shotgun (WGS) entry which is preliminary data.</text>
</comment>
<name>A0AAD4UVK7_PRUDU</name>
<sequence length="127" mass="14800">MIFKVPKQVSRVVQDFEFVSNSNFFLNSILKLGCRYLTRIRIPCVSLRILDVSCLPAYRTRDTLVELRIRACCGYMQKGGSLKPEITGEKKEERFLSRKEMKCLRGIFRLLYEEKKKKQETLGSGII</sequence>
<gene>
    <name evidence="1" type="ORF">L3X38_042976</name>
</gene>
<evidence type="ECO:0000313" key="2">
    <source>
        <dbReference type="Proteomes" id="UP001054821"/>
    </source>
</evidence>
<dbReference type="Proteomes" id="UP001054821">
    <property type="component" value="Chromosome 8"/>
</dbReference>
<proteinExistence type="predicted"/>
<accession>A0AAD4UVK7</accession>
<reference evidence="1 2" key="1">
    <citation type="journal article" date="2022" name="G3 (Bethesda)">
        <title>Whole-genome sequence and methylome profiling of the almond [Prunus dulcis (Mill.) D.A. Webb] cultivar 'Nonpareil'.</title>
        <authorList>
            <person name="D'Amico-Willman K.M."/>
            <person name="Ouma W.Z."/>
            <person name="Meulia T."/>
            <person name="Sideli G.M."/>
            <person name="Gradziel T.M."/>
            <person name="Fresnedo-Ramirez J."/>
        </authorList>
    </citation>
    <scope>NUCLEOTIDE SEQUENCE [LARGE SCALE GENOMIC DNA]</scope>
    <source>
        <strain evidence="1">Clone GOH B32 T37-40</strain>
    </source>
</reference>
<protein>
    <submittedName>
        <fullName evidence="1">Uncharacterized protein</fullName>
    </submittedName>
</protein>